<dbReference type="InterPro" id="IPR016186">
    <property type="entry name" value="C-type_lectin-like/link_sf"/>
</dbReference>
<feature type="compositionally biased region" description="Polar residues" evidence="4">
    <location>
        <begin position="159"/>
        <end position="171"/>
    </location>
</feature>
<accession>A0AAD9FBF9</accession>
<sequence>METNWNELNVSRAQWSINEYCKQGEVKQCRPCEKNWRYHEPSCYSLNDVGPTERLTWEEAREYCRALNADLFAAHNVKEMEAAQPLIYSGMAGSKLEGIQVKVNEYVALHNAEEITEEADYVNAPEGPADKKATRPEDTKKEAAPEGTVDEKASPPAECSTQSNNASTNNFTKMSAGDIEALILEKDQLVQENVQLVQEKDLLVQDKKQLVQEKDQLIQEKDQLIQEKDLLIQEKDQLVQEKDQLVQEKKQLVQEKDQLVQDKKELVQEKEQNIPCCPSGWQSHNSTCYQLSSSENTWQHAKEDCESKGSHLVVLNDGAEEKVVRGFGGDAKLWMGLSGNVNKQTNTWELTTVDSSPRWYGNWKEPILTVASNIYCAYVDYDPSYLKNWFLVSCQEQHKWMCEMNRA</sequence>
<dbReference type="AlphaFoldDB" id="A0AAD9FBF9"/>
<comment type="caution">
    <text evidence="6">The sequence shown here is derived from an EMBL/GenBank/DDBJ whole genome shotgun (WGS) entry which is preliminary data.</text>
</comment>
<proteinExistence type="predicted"/>
<dbReference type="Pfam" id="PF00059">
    <property type="entry name" value="Lectin_C"/>
    <property type="match status" value="1"/>
</dbReference>
<keyword evidence="3" id="KW-0175">Coiled coil</keyword>
<organism evidence="6 7">
    <name type="scientific">Dissostichus eleginoides</name>
    <name type="common">Patagonian toothfish</name>
    <name type="synonym">Dissostichus amissus</name>
    <dbReference type="NCBI Taxonomy" id="100907"/>
    <lineage>
        <taxon>Eukaryota</taxon>
        <taxon>Metazoa</taxon>
        <taxon>Chordata</taxon>
        <taxon>Craniata</taxon>
        <taxon>Vertebrata</taxon>
        <taxon>Euteleostomi</taxon>
        <taxon>Actinopterygii</taxon>
        <taxon>Neopterygii</taxon>
        <taxon>Teleostei</taxon>
        <taxon>Neoteleostei</taxon>
        <taxon>Acanthomorphata</taxon>
        <taxon>Eupercaria</taxon>
        <taxon>Perciformes</taxon>
        <taxon>Notothenioidei</taxon>
        <taxon>Nototheniidae</taxon>
        <taxon>Dissostichus</taxon>
    </lineage>
</organism>
<evidence type="ECO:0000256" key="1">
    <source>
        <dbReference type="ARBA" id="ARBA00022734"/>
    </source>
</evidence>
<dbReference type="Proteomes" id="UP001228049">
    <property type="component" value="Unassembled WGS sequence"/>
</dbReference>
<dbReference type="GO" id="GO:0030246">
    <property type="term" value="F:carbohydrate binding"/>
    <property type="evidence" value="ECO:0007669"/>
    <property type="project" value="UniProtKB-KW"/>
</dbReference>
<dbReference type="EMBL" id="JASDAP010000010">
    <property type="protein sequence ID" value="KAK1895071.1"/>
    <property type="molecule type" value="Genomic_DNA"/>
</dbReference>
<evidence type="ECO:0000256" key="3">
    <source>
        <dbReference type="SAM" id="Coils"/>
    </source>
</evidence>
<feature type="region of interest" description="Disordered" evidence="4">
    <location>
        <begin position="118"/>
        <end position="171"/>
    </location>
</feature>
<evidence type="ECO:0000256" key="4">
    <source>
        <dbReference type="SAM" id="MobiDB-lite"/>
    </source>
</evidence>
<gene>
    <name evidence="6" type="ORF">KUDE01_020525</name>
</gene>
<evidence type="ECO:0000313" key="6">
    <source>
        <dbReference type="EMBL" id="KAK1895071.1"/>
    </source>
</evidence>
<dbReference type="PANTHER" id="PTHR46746">
    <property type="entry name" value="KILLER CELL LECTIN-LIKE RECEPTOR SUBFAMILY F MEMBER 2"/>
    <property type="match status" value="1"/>
</dbReference>
<keyword evidence="1" id="KW-0430">Lectin</keyword>
<reference evidence="6" key="1">
    <citation type="submission" date="2023-04" db="EMBL/GenBank/DDBJ databases">
        <title>Chromosome-level genome of Chaenocephalus aceratus.</title>
        <authorList>
            <person name="Park H."/>
        </authorList>
    </citation>
    <scope>NUCLEOTIDE SEQUENCE</scope>
    <source>
        <strain evidence="6">DE</strain>
        <tissue evidence="6">Muscle</tissue>
    </source>
</reference>
<keyword evidence="7" id="KW-1185">Reference proteome</keyword>
<name>A0AAD9FBF9_DISEL</name>
<evidence type="ECO:0000259" key="5">
    <source>
        <dbReference type="PROSITE" id="PS50041"/>
    </source>
</evidence>
<evidence type="ECO:0000313" key="7">
    <source>
        <dbReference type="Proteomes" id="UP001228049"/>
    </source>
</evidence>
<dbReference type="SUPFAM" id="SSF56436">
    <property type="entry name" value="C-type lectin-like"/>
    <property type="match status" value="2"/>
</dbReference>
<evidence type="ECO:0000256" key="2">
    <source>
        <dbReference type="ARBA" id="ARBA00023157"/>
    </source>
</evidence>
<dbReference type="PANTHER" id="PTHR46746:SF9">
    <property type="entry name" value="CD209 ANTIGEN-LIKE PROTEIN C-LIKE"/>
    <property type="match status" value="1"/>
</dbReference>
<dbReference type="SMART" id="SM00034">
    <property type="entry name" value="CLECT"/>
    <property type="match status" value="2"/>
</dbReference>
<feature type="compositionally biased region" description="Basic and acidic residues" evidence="4">
    <location>
        <begin position="128"/>
        <end position="153"/>
    </location>
</feature>
<dbReference type="InterPro" id="IPR051379">
    <property type="entry name" value="C-type_Lectin_Receptor_IMM"/>
</dbReference>
<keyword evidence="2" id="KW-1015">Disulfide bond</keyword>
<dbReference type="Gene3D" id="3.10.100.10">
    <property type="entry name" value="Mannose-Binding Protein A, subunit A"/>
    <property type="match status" value="2"/>
</dbReference>
<dbReference type="PROSITE" id="PS50041">
    <property type="entry name" value="C_TYPE_LECTIN_2"/>
    <property type="match status" value="1"/>
</dbReference>
<dbReference type="InterPro" id="IPR001304">
    <property type="entry name" value="C-type_lectin-like"/>
</dbReference>
<protein>
    <submittedName>
        <fullName evidence="6">C-type lectin domain family 10 member A</fullName>
    </submittedName>
</protein>
<feature type="domain" description="C-type lectin" evidence="5">
    <location>
        <begin position="284"/>
        <end position="403"/>
    </location>
</feature>
<dbReference type="Gene3D" id="1.20.5.1000">
    <property type="entry name" value="arf6 gtpase in complex with a specific effector, jip4"/>
    <property type="match status" value="1"/>
</dbReference>
<dbReference type="InterPro" id="IPR016187">
    <property type="entry name" value="CTDL_fold"/>
</dbReference>
<feature type="coiled-coil region" evidence="3">
    <location>
        <begin position="179"/>
        <end position="273"/>
    </location>
</feature>